<dbReference type="EMBL" id="PYYB01000003">
    <property type="protein sequence ID" value="PTL55738.1"/>
    <property type="molecule type" value="Genomic_DNA"/>
</dbReference>
<dbReference type="Proteomes" id="UP000240739">
    <property type="component" value="Unassembled WGS sequence"/>
</dbReference>
<evidence type="ECO:0000313" key="1">
    <source>
        <dbReference type="EMBL" id="PTL55738.1"/>
    </source>
</evidence>
<organism evidence="1 2">
    <name type="scientific">Paraconexibacter algicola</name>
    <dbReference type="NCBI Taxonomy" id="2133960"/>
    <lineage>
        <taxon>Bacteria</taxon>
        <taxon>Bacillati</taxon>
        <taxon>Actinomycetota</taxon>
        <taxon>Thermoleophilia</taxon>
        <taxon>Solirubrobacterales</taxon>
        <taxon>Paraconexibacteraceae</taxon>
        <taxon>Paraconexibacter</taxon>
    </lineage>
</organism>
<proteinExistence type="predicted"/>
<keyword evidence="2" id="KW-1185">Reference proteome</keyword>
<protein>
    <submittedName>
        <fullName evidence="1">Uncharacterized protein</fullName>
    </submittedName>
</protein>
<sequence>MTAHDHRTFVPGCYRCELGRDEAMDALVAERDEALAEVETAWTEGYDAAVHMLRVGASCASGQTEQALGQAADVVARCRDEQHDWWVRHRPTSTEDRGEADA</sequence>
<gene>
    <name evidence="1" type="ORF">C7Y72_19100</name>
</gene>
<dbReference type="AlphaFoldDB" id="A0A2T4UE03"/>
<comment type="caution">
    <text evidence="1">The sequence shown here is derived from an EMBL/GenBank/DDBJ whole genome shotgun (WGS) entry which is preliminary data.</text>
</comment>
<evidence type="ECO:0000313" key="2">
    <source>
        <dbReference type="Proteomes" id="UP000240739"/>
    </source>
</evidence>
<reference evidence="1 2" key="1">
    <citation type="submission" date="2018-03" db="EMBL/GenBank/DDBJ databases">
        <title>Aquarubrobacter algicola gen. nov., sp. nov., a novel actinobacterium isolated from shallow eutrophic lake during the end of cyanobacterial harmful algal blooms.</title>
        <authorList>
            <person name="Chun S.J."/>
        </authorList>
    </citation>
    <scope>NUCLEOTIDE SEQUENCE [LARGE SCALE GENOMIC DNA]</scope>
    <source>
        <strain evidence="1 2">Seoho-28</strain>
    </source>
</reference>
<dbReference type="RefSeq" id="WP_107570781.1">
    <property type="nucleotide sequence ID" value="NZ_PYYB01000003.1"/>
</dbReference>
<accession>A0A2T4UE03</accession>
<name>A0A2T4UE03_9ACTN</name>